<name>D8M931_BLAHO</name>
<reference evidence="15" key="1">
    <citation type="submission" date="2010-02" db="EMBL/GenBank/DDBJ databases">
        <title>Sequencing and annotation of the Blastocystis hominis genome.</title>
        <authorList>
            <person name="Wincker P."/>
        </authorList>
    </citation>
    <scope>NUCLEOTIDE SEQUENCE</scope>
    <source>
        <strain evidence="15">Singapore isolate B</strain>
    </source>
</reference>
<dbReference type="PANTHER" id="PTHR24351">
    <property type="entry name" value="RIBOSOMAL PROTEIN S6 KINASE"/>
    <property type="match status" value="1"/>
</dbReference>
<dbReference type="InterPro" id="IPR011011">
    <property type="entry name" value="Znf_FYVE_PHD"/>
</dbReference>
<dbReference type="SUPFAM" id="SSF57903">
    <property type="entry name" value="FYVE/PHD zinc finger"/>
    <property type="match status" value="1"/>
</dbReference>
<keyword evidence="7" id="KW-0418">Kinase</keyword>
<dbReference type="InterPro" id="IPR000961">
    <property type="entry name" value="AGC-kinase_C"/>
</dbReference>
<evidence type="ECO:0000259" key="12">
    <source>
        <dbReference type="PROSITE" id="PS50011"/>
    </source>
</evidence>
<dbReference type="SMART" id="SM00220">
    <property type="entry name" value="S_TKc"/>
    <property type="match status" value="1"/>
</dbReference>
<evidence type="ECO:0000256" key="6">
    <source>
        <dbReference type="ARBA" id="ARBA00022771"/>
    </source>
</evidence>
<dbReference type="SMART" id="SM00133">
    <property type="entry name" value="S_TK_X"/>
    <property type="match status" value="1"/>
</dbReference>
<dbReference type="InterPro" id="IPR000306">
    <property type="entry name" value="Znf_FYVE"/>
</dbReference>
<dbReference type="InterPro" id="IPR045270">
    <property type="entry name" value="STKc_AGC"/>
</dbReference>
<dbReference type="OMA" id="HHRKTAR"/>
<dbReference type="InterPro" id="IPR017455">
    <property type="entry name" value="Znf_FYVE-rel"/>
</dbReference>
<dbReference type="InterPro" id="IPR017441">
    <property type="entry name" value="Protein_kinase_ATP_BS"/>
</dbReference>
<dbReference type="FunFam" id="1.10.510.10:FF:000008">
    <property type="entry name" value="Non-specific serine/threonine protein kinase"/>
    <property type="match status" value="1"/>
</dbReference>
<dbReference type="Pfam" id="PF00069">
    <property type="entry name" value="Pkinase"/>
    <property type="match status" value="1"/>
</dbReference>
<dbReference type="Gene3D" id="3.30.200.20">
    <property type="entry name" value="Phosphorylase Kinase, domain 1"/>
    <property type="match status" value="1"/>
</dbReference>
<evidence type="ECO:0000256" key="9">
    <source>
        <dbReference type="ARBA" id="ARBA00022840"/>
    </source>
</evidence>
<dbReference type="SUPFAM" id="SSF56112">
    <property type="entry name" value="Protein kinase-like (PK-like)"/>
    <property type="match status" value="1"/>
</dbReference>
<evidence type="ECO:0000256" key="2">
    <source>
        <dbReference type="ARBA" id="ARBA00022553"/>
    </source>
</evidence>
<evidence type="ECO:0000313" key="16">
    <source>
        <dbReference type="Proteomes" id="UP000008312"/>
    </source>
</evidence>
<evidence type="ECO:0000313" key="15">
    <source>
        <dbReference type="EMBL" id="CBK24570.2"/>
    </source>
</evidence>
<dbReference type="GO" id="GO:0005524">
    <property type="term" value="F:ATP binding"/>
    <property type="evidence" value="ECO:0007669"/>
    <property type="project" value="UniProtKB-UniRule"/>
</dbReference>
<dbReference type="FunFam" id="3.30.200.20:FF:000537">
    <property type="entry name" value="Non-specific serine/threonine protein kinase"/>
    <property type="match status" value="1"/>
</dbReference>
<evidence type="ECO:0000256" key="11">
    <source>
        <dbReference type="PROSITE-ProRule" id="PRU10141"/>
    </source>
</evidence>
<evidence type="ECO:0000259" key="14">
    <source>
        <dbReference type="PROSITE" id="PS51285"/>
    </source>
</evidence>
<dbReference type="GeneID" id="24921322"/>
<dbReference type="CDD" id="cd05123">
    <property type="entry name" value="STKc_AGC"/>
    <property type="match status" value="1"/>
</dbReference>
<keyword evidence="5 11" id="KW-0547">Nucleotide-binding</keyword>
<dbReference type="RefSeq" id="XP_012898618.1">
    <property type="nucleotide sequence ID" value="XM_013043164.1"/>
</dbReference>
<dbReference type="GO" id="GO:0004674">
    <property type="term" value="F:protein serine/threonine kinase activity"/>
    <property type="evidence" value="ECO:0007669"/>
    <property type="project" value="UniProtKB-KW"/>
</dbReference>
<evidence type="ECO:0000256" key="8">
    <source>
        <dbReference type="ARBA" id="ARBA00022833"/>
    </source>
</evidence>
<dbReference type="PROSITE" id="PS00107">
    <property type="entry name" value="PROTEIN_KINASE_ATP"/>
    <property type="match status" value="1"/>
</dbReference>
<dbReference type="PROSITE" id="PS51285">
    <property type="entry name" value="AGC_KINASE_CTER"/>
    <property type="match status" value="1"/>
</dbReference>
<dbReference type="Pfam" id="PF01363">
    <property type="entry name" value="FYVE"/>
    <property type="match status" value="1"/>
</dbReference>
<evidence type="ECO:0000256" key="3">
    <source>
        <dbReference type="ARBA" id="ARBA00022679"/>
    </source>
</evidence>
<dbReference type="PROSITE" id="PS50011">
    <property type="entry name" value="PROTEIN_KINASE_DOM"/>
    <property type="match status" value="1"/>
</dbReference>
<dbReference type="InterPro" id="IPR013083">
    <property type="entry name" value="Znf_RING/FYVE/PHD"/>
</dbReference>
<dbReference type="InterPro" id="IPR008271">
    <property type="entry name" value="Ser/Thr_kinase_AS"/>
</dbReference>
<evidence type="ECO:0008006" key="17">
    <source>
        <dbReference type="Google" id="ProtNLM"/>
    </source>
</evidence>
<dbReference type="Gene3D" id="3.30.40.10">
    <property type="entry name" value="Zinc/RING finger domain, C3HC4 (zinc finger)"/>
    <property type="match status" value="1"/>
</dbReference>
<keyword evidence="8" id="KW-0862">Zinc</keyword>
<dbReference type="InParanoid" id="D8M931"/>
<evidence type="ECO:0000256" key="5">
    <source>
        <dbReference type="ARBA" id="ARBA00022741"/>
    </source>
</evidence>
<dbReference type="InterPro" id="IPR053858">
    <property type="entry name" value="Arb2_dom"/>
</dbReference>
<evidence type="ECO:0000256" key="4">
    <source>
        <dbReference type="ARBA" id="ARBA00022723"/>
    </source>
</evidence>
<dbReference type="Gene3D" id="1.10.510.10">
    <property type="entry name" value="Transferase(Phosphotransferase) domain 1"/>
    <property type="match status" value="1"/>
</dbReference>
<evidence type="ECO:0000256" key="7">
    <source>
        <dbReference type="ARBA" id="ARBA00022777"/>
    </source>
</evidence>
<keyword evidence="4" id="KW-0479">Metal-binding</keyword>
<keyword evidence="16" id="KW-1185">Reference proteome</keyword>
<feature type="domain" description="AGC-kinase C-terminal" evidence="14">
    <location>
        <begin position="661"/>
        <end position="715"/>
    </location>
</feature>
<dbReference type="InterPro" id="IPR011009">
    <property type="entry name" value="Kinase-like_dom_sf"/>
</dbReference>
<dbReference type="InterPro" id="IPR000719">
    <property type="entry name" value="Prot_kinase_dom"/>
</dbReference>
<dbReference type="OrthoDB" id="63267at2759"/>
<evidence type="ECO:0000256" key="1">
    <source>
        <dbReference type="ARBA" id="ARBA00022527"/>
    </source>
</evidence>
<proteinExistence type="predicted"/>
<feature type="domain" description="FYVE-type" evidence="13">
    <location>
        <begin position="323"/>
        <end position="377"/>
    </location>
</feature>
<dbReference type="PROSITE" id="PS50178">
    <property type="entry name" value="ZF_FYVE"/>
    <property type="match status" value="1"/>
</dbReference>
<keyword evidence="3" id="KW-0808">Transferase</keyword>
<dbReference type="Proteomes" id="UP000008312">
    <property type="component" value="Unassembled WGS sequence"/>
</dbReference>
<feature type="domain" description="Protein kinase" evidence="12">
    <location>
        <begin position="403"/>
        <end position="660"/>
    </location>
</feature>
<evidence type="ECO:0000259" key="13">
    <source>
        <dbReference type="PROSITE" id="PS50178"/>
    </source>
</evidence>
<feature type="binding site" evidence="11">
    <location>
        <position position="432"/>
    </location>
    <ligand>
        <name>ATP</name>
        <dbReference type="ChEBI" id="CHEBI:30616"/>
    </ligand>
</feature>
<dbReference type="AlphaFoldDB" id="D8M931"/>
<keyword evidence="9 11" id="KW-0067">ATP-binding</keyword>
<keyword evidence="6 10" id="KW-0863">Zinc-finger</keyword>
<accession>D8M931</accession>
<evidence type="ECO:0000256" key="10">
    <source>
        <dbReference type="PROSITE-ProRule" id="PRU00091"/>
    </source>
</evidence>
<keyword evidence="2" id="KW-0597">Phosphoprotein</keyword>
<dbReference type="PROSITE" id="PS00108">
    <property type="entry name" value="PROTEIN_KINASE_ST"/>
    <property type="match status" value="1"/>
</dbReference>
<dbReference type="GO" id="GO:0008270">
    <property type="term" value="F:zinc ion binding"/>
    <property type="evidence" value="ECO:0007669"/>
    <property type="project" value="UniProtKB-KW"/>
</dbReference>
<protein>
    <recommendedName>
        <fullName evidence="17">Protein kinase</fullName>
    </recommendedName>
</protein>
<gene>
    <name evidence="15" type="ORF">GSBLH_T00004286001</name>
</gene>
<organism evidence="15">
    <name type="scientific">Blastocystis hominis</name>
    <dbReference type="NCBI Taxonomy" id="12968"/>
    <lineage>
        <taxon>Eukaryota</taxon>
        <taxon>Sar</taxon>
        <taxon>Stramenopiles</taxon>
        <taxon>Bigyra</taxon>
        <taxon>Opalozoa</taxon>
        <taxon>Opalinata</taxon>
        <taxon>Blastocystidae</taxon>
        <taxon>Blastocystis</taxon>
    </lineage>
</organism>
<dbReference type="Pfam" id="PF22749">
    <property type="entry name" value="Arb2"/>
    <property type="match status" value="1"/>
</dbReference>
<dbReference type="SMART" id="SM00064">
    <property type="entry name" value="FYVE"/>
    <property type="match status" value="1"/>
</dbReference>
<sequence>MVKELGFEQIAIPLVADCEECPRSSIFATKGCLSADNLLIIFPSASTMPGIWSRSLCIEKGLQAGIIPHFSPVLGTMLPFFVKALSLGLGVIVLNPNVNSVRIATSNGGFTKHSIPHNETPDMHVLYVWDRIVSQASASNIFILAYNQGGIQAKNLLQSRESEVLRRLRAIALTESSHSLQSELNFGLGSGDSRSIRQFLEQHAINWVASSLPAGQRLQVCLLQVLGCLCISAGMGDTSNRALTNLLALECIFFFFQVSCPPAKHVSRAPDGLPRPAPSVAFWEHLVKSLGIPAVPSQPSEEPSALQEIPVTDLKPATDWIPDSDVSECQTCMKSFSFLVRKHHCRLCGRVVCGECSRYRMVLERTNKPVRVCRTCYFGHMNDGGTRMVTAAQVSTPLSKDDFQLLKVIGKGSFGKVLLVRSKRDHKVYALKILMKSRVLARKQVEHTRSERKILEEIDHPFLCRLEFAFQTEGKLYIGMEFLAGGPLFYHLQQCHHFPEDRARFYVAEVIVGIGHLHEHNILYRDMKPENILLDREGHIVITDFGLSKLIGDAEGKAQTICGTPEYVAPEVLAGRPYGRAVDWWSVGTLLYEMIAGLPPFYDKNRKNMFNNILNAKLQFSNLFSPAAQNLISRLLVRDPALRLGSGAQDAEEVKCHPFFAGIDWKALERKQIPPPWKPSLLSETDTSYFNKKYTYADIDEATPPVGDGEGFDVE</sequence>
<keyword evidence="1" id="KW-0723">Serine/threonine-protein kinase</keyword>
<dbReference type="EMBL" id="FN668688">
    <property type="protein sequence ID" value="CBK24570.2"/>
    <property type="molecule type" value="Genomic_DNA"/>
</dbReference>